<protein>
    <recommendedName>
        <fullName evidence="3">PIN domain-containing protein</fullName>
    </recommendedName>
</protein>
<sequence length="172" mass="19575">MQMTPDTLSLMNLLAVDCLPRIIERGHLQITVIPEVTQEVLRYSESRMIAELQAGLVKLLDEGQIRQVPIEPCHHVDVYCRLYPTLSTVSVCCAILAQQQQSRLISDSQKILSILAKEMPKLMTTTSVGVLKEWHDNQVLTQEELVATVHHSASFFSPSARHPLRHWWLNQL</sequence>
<comment type="caution">
    <text evidence="1">The sequence shown here is derived from an EMBL/GenBank/DDBJ whole genome shotgun (WGS) entry which is preliminary data.</text>
</comment>
<organism evidence="1 2">
    <name type="scientific">Deinococcus arboris</name>
    <dbReference type="NCBI Taxonomy" id="2682977"/>
    <lineage>
        <taxon>Bacteria</taxon>
        <taxon>Thermotogati</taxon>
        <taxon>Deinococcota</taxon>
        <taxon>Deinococci</taxon>
        <taxon>Deinococcales</taxon>
        <taxon>Deinococcaceae</taxon>
        <taxon>Deinococcus</taxon>
    </lineage>
</organism>
<name>A0A7C9LTF3_9DEIO</name>
<gene>
    <name evidence="1" type="ORF">GO986_07250</name>
</gene>
<keyword evidence="2" id="KW-1185">Reference proteome</keyword>
<dbReference type="EMBL" id="WQLB01000007">
    <property type="protein sequence ID" value="MVN86560.1"/>
    <property type="molecule type" value="Genomic_DNA"/>
</dbReference>
<evidence type="ECO:0000313" key="2">
    <source>
        <dbReference type="Proteomes" id="UP000483286"/>
    </source>
</evidence>
<evidence type="ECO:0008006" key="3">
    <source>
        <dbReference type="Google" id="ProtNLM"/>
    </source>
</evidence>
<proteinExistence type="predicted"/>
<dbReference type="AlphaFoldDB" id="A0A7C9LTF3"/>
<accession>A0A7C9LTF3</accession>
<reference evidence="1 2" key="1">
    <citation type="submission" date="2019-12" db="EMBL/GenBank/DDBJ databases">
        <title>Deinococcus sp. HMF7620 Genome sequencing and assembly.</title>
        <authorList>
            <person name="Kang H."/>
            <person name="Kim H."/>
            <person name="Joh K."/>
        </authorList>
    </citation>
    <scope>NUCLEOTIDE SEQUENCE [LARGE SCALE GENOMIC DNA]</scope>
    <source>
        <strain evidence="1 2">HMF7620</strain>
    </source>
</reference>
<evidence type="ECO:0000313" key="1">
    <source>
        <dbReference type="EMBL" id="MVN86560.1"/>
    </source>
</evidence>
<dbReference type="Proteomes" id="UP000483286">
    <property type="component" value="Unassembled WGS sequence"/>
</dbReference>